<dbReference type="GO" id="GO:0000155">
    <property type="term" value="F:phosphorelay sensor kinase activity"/>
    <property type="evidence" value="ECO:0007669"/>
    <property type="project" value="InterPro"/>
</dbReference>
<dbReference type="PROSITE" id="PS50109">
    <property type="entry name" value="HIS_KIN"/>
    <property type="match status" value="1"/>
</dbReference>
<keyword evidence="7" id="KW-1185">Reference proteome</keyword>
<dbReference type="AlphaFoldDB" id="A0A1H7ANK4"/>
<keyword evidence="3" id="KW-0597">Phosphoprotein</keyword>
<evidence type="ECO:0000256" key="4">
    <source>
        <dbReference type="SAM" id="Phobius"/>
    </source>
</evidence>
<keyword evidence="4" id="KW-1133">Transmembrane helix</keyword>
<accession>A0A1H7ANK4</accession>
<evidence type="ECO:0000313" key="6">
    <source>
        <dbReference type="EMBL" id="SEJ67149.1"/>
    </source>
</evidence>
<dbReference type="SUPFAM" id="SSF47384">
    <property type="entry name" value="Homodimeric domain of signal transducing histidine kinase"/>
    <property type="match status" value="1"/>
</dbReference>
<evidence type="ECO:0000256" key="3">
    <source>
        <dbReference type="ARBA" id="ARBA00022553"/>
    </source>
</evidence>
<dbReference type="SUPFAM" id="SSF55874">
    <property type="entry name" value="ATPase domain of HSP90 chaperone/DNA topoisomerase II/histidine kinase"/>
    <property type="match status" value="1"/>
</dbReference>
<dbReference type="InterPro" id="IPR036097">
    <property type="entry name" value="HisK_dim/P_sf"/>
</dbReference>
<dbReference type="OrthoDB" id="900403at2"/>
<evidence type="ECO:0000256" key="2">
    <source>
        <dbReference type="ARBA" id="ARBA00012438"/>
    </source>
</evidence>
<feature type="transmembrane region" description="Helical" evidence="4">
    <location>
        <begin position="69"/>
        <end position="89"/>
    </location>
</feature>
<keyword evidence="6" id="KW-0808">Transferase</keyword>
<dbReference type="InterPro" id="IPR003661">
    <property type="entry name" value="HisK_dim/P_dom"/>
</dbReference>
<sequence length="352" mass="40478">MHYALVPEDAEAGAGDWIPVNDQETDIRFSSLKSGKYVLLIRKADGFGTDQYTLKKIYLNIAPLWYETWWAILLFILLLFAVVYMYNFFRLRNVIRKNQKLETLVQHRTNELSRAMSHLEDSREEMSKKIHVLSRLLTSMTHDIQSPLNFVGITSSNISPLIEAGRLPEVEKIGEMIADSSKRMSILLRDMLNYLRINVYGNRLKFEDIRLRPLAEEKLDMFRNMMDVNNTTFINNIPEEIKVNSDLQMVAIMIHNLVDNASKYTRNGTIEIYADIFEDHKVELVVANTDFGIPQHIVDMINAPTMEDKPDSATPTNKAGLGLLIVKEVSIMIGVSLHITQTDQTRFHLVFN</sequence>
<gene>
    <name evidence="6" type="ORF">SAMN04487995_5793</name>
</gene>
<dbReference type="InterPro" id="IPR005467">
    <property type="entry name" value="His_kinase_dom"/>
</dbReference>
<organism evidence="6 7">
    <name type="scientific">Dyadobacter koreensis</name>
    <dbReference type="NCBI Taxonomy" id="408657"/>
    <lineage>
        <taxon>Bacteria</taxon>
        <taxon>Pseudomonadati</taxon>
        <taxon>Bacteroidota</taxon>
        <taxon>Cytophagia</taxon>
        <taxon>Cytophagales</taxon>
        <taxon>Spirosomataceae</taxon>
        <taxon>Dyadobacter</taxon>
    </lineage>
</organism>
<dbReference type="Gene3D" id="1.10.287.130">
    <property type="match status" value="1"/>
</dbReference>
<protein>
    <recommendedName>
        <fullName evidence="2">histidine kinase</fullName>
        <ecNumber evidence="2">2.7.13.3</ecNumber>
    </recommendedName>
</protein>
<keyword evidence="4" id="KW-0472">Membrane</keyword>
<keyword evidence="6" id="KW-0418">Kinase</keyword>
<evidence type="ECO:0000256" key="1">
    <source>
        <dbReference type="ARBA" id="ARBA00000085"/>
    </source>
</evidence>
<dbReference type="Proteomes" id="UP000199532">
    <property type="component" value="Unassembled WGS sequence"/>
</dbReference>
<dbReference type="EC" id="2.7.13.3" evidence="2"/>
<dbReference type="PANTHER" id="PTHR43547:SF2">
    <property type="entry name" value="HYBRID SIGNAL TRANSDUCTION HISTIDINE KINASE C"/>
    <property type="match status" value="1"/>
</dbReference>
<dbReference type="Pfam" id="PF02518">
    <property type="entry name" value="HATPase_c"/>
    <property type="match status" value="1"/>
</dbReference>
<proteinExistence type="predicted"/>
<evidence type="ECO:0000313" key="7">
    <source>
        <dbReference type="Proteomes" id="UP000199532"/>
    </source>
</evidence>
<dbReference type="STRING" id="408657.SAMN04487995_5793"/>
<keyword evidence="4" id="KW-0812">Transmembrane</keyword>
<feature type="domain" description="Histidine kinase" evidence="5">
    <location>
        <begin position="139"/>
        <end position="352"/>
    </location>
</feature>
<dbReference type="PANTHER" id="PTHR43547">
    <property type="entry name" value="TWO-COMPONENT HISTIDINE KINASE"/>
    <property type="match status" value="1"/>
</dbReference>
<dbReference type="CDD" id="cd00082">
    <property type="entry name" value="HisKA"/>
    <property type="match status" value="1"/>
</dbReference>
<dbReference type="RefSeq" id="WP_090341556.1">
    <property type="nucleotide sequence ID" value="NZ_FNXY01000011.1"/>
</dbReference>
<dbReference type="Gene3D" id="3.30.565.10">
    <property type="entry name" value="Histidine kinase-like ATPase, C-terminal domain"/>
    <property type="match status" value="1"/>
</dbReference>
<evidence type="ECO:0000259" key="5">
    <source>
        <dbReference type="PROSITE" id="PS50109"/>
    </source>
</evidence>
<dbReference type="InterPro" id="IPR036890">
    <property type="entry name" value="HATPase_C_sf"/>
</dbReference>
<name>A0A1H7ANK4_9BACT</name>
<dbReference type="EMBL" id="FNXY01000011">
    <property type="protein sequence ID" value="SEJ67149.1"/>
    <property type="molecule type" value="Genomic_DNA"/>
</dbReference>
<comment type="catalytic activity">
    <reaction evidence="1">
        <text>ATP + protein L-histidine = ADP + protein N-phospho-L-histidine.</text>
        <dbReference type="EC" id="2.7.13.3"/>
    </reaction>
</comment>
<dbReference type="InterPro" id="IPR013783">
    <property type="entry name" value="Ig-like_fold"/>
</dbReference>
<dbReference type="Gene3D" id="2.60.40.10">
    <property type="entry name" value="Immunoglobulins"/>
    <property type="match status" value="1"/>
</dbReference>
<reference evidence="6 7" key="1">
    <citation type="submission" date="2016-10" db="EMBL/GenBank/DDBJ databases">
        <authorList>
            <person name="de Groot N.N."/>
        </authorList>
    </citation>
    <scope>NUCLEOTIDE SEQUENCE [LARGE SCALE GENOMIC DNA]</scope>
    <source>
        <strain evidence="6 7">DSM 19938</strain>
    </source>
</reference>
<dbReference type="InterPro" id="IPR003594">
    <property type="entry name" value="HATPase_dom"/>
</dbReference>